<dbReference type="InterPro" id="IPR050745">
    <property type="entry name" value="Multifunctional_regulatory"/>
</dbReference>
<evidence type="ECO:0000256" key="2">
    <source>
        <dbReference type="ARBA" id="ARBA00023043"/>
    </source>
</evidence>
<organism evidence="4 5">
    <name type="scientific">Apiospora arundinis</name>
    <dbReference type="NCBI Taxonomy" id="335852"/>
    <lineage>
        <taxon>Eukaryota</taxon>
        <taxon>Fungi</taxon>
        <taxon>Dikarya</taxon>
        <taxon>Ascomycota</taxon>
        <taxon>Pezizomycotina</taxon>
        <taxon>Sordariomycetes</taxon>
        <taxon>Xylariomycetidae</taxon>
        <taxon>Amphisphaeriales</taxon>
        <taxon>Apiosporaceae</taxon>
        <taxon>Apiospora</taxon>
    </lineage>
</organism>
<evidence type="ECO:0000313" key="4">
    <source>
        <dbReference type="EMBL" id="KAK8868228.1"/>
    </source>
</evidence>
<accession>A0ABR2ITR7</accession>
<dbReference type="InterPro" id="IPR002110">
    <property type="entry name" value="Ankyrin_rpt"/>
</dbReference>
<dbReference type="EMBL" id="JAPCWZ010000004">
    <property type="protein sequence ID" value="KAK8868228.1"/>
    <property type="molecule type" value="Genomic_DNA"/>
</dbReference>
<keyword evidence="5" id="KW-1185">Reference proteome</keyword>
<dbReference type="PROSITE" id="PS50088">
    <property type="entry name" value="ANK_REPEAT"/>
    <property type="match status" value="1"/>
</dbReference>
<evidence type="ECO:0000256" key="1">
    <source>
        <dbReference type="ARBA" id="ARBA00022737"/>
    </source>
</evidence>
<comment type="caution">
    <text evidence="4">The sequence shown here is derived from an EMBL/GenBank/DDBJ whole genome shotgun (WGS) entry which is preliminary data.</text>
</comment>
<evidence type="ECO:0008006" key="6">
    <source>
        <dbReference type="Google" id="ProtNLM"/>
    </source>
</evidence>
<dbReference type="Gene3D" id="1.25.40.20">
    <property type="entry name" value="Ankyrin repeat-containing domain"/>
    <property type="match status" value="1"/>
</dbReference>
<evidence type="ECO:0000256" key="3">
    <source>
        <dbReference type="PROSITE-ProRule" id="PRU00023"/>
    </source>
</evidence>
<dbReference type="SMART" id="SM00248">
    <property type="entry name" value="ANK"/>
    <property type="match status" value="3"/>
</dbReference>
<gene>
    <name evidence="4" type="ORF">PGQ11_006806</name>
</gene>
<dbReference type="PANTHER" id="PTHR24189:SF50">
    <property type="entry name" value="ANKYRIN REPEAT AND SOCS BOX PROTEIN 2"/>
    <property type="match status" value="1"/>
</dbReference>
<name>A0ABR2ITR7_9PEZI</name>
<proteinExistence type="predicted"/>
<dbReference type="Pfam" id="PF00023">
    <property type="entry name" value="Ank"/>
    <property type="match status" value="1"/>
</dbReference>
<evidence type="ECO:0000313" key="5">
    <source>
        <dbReference type="Proteomes" id="UP001390339"/>
    </source>
</evidence>
<feature type="repeat" description="ANK" evidence="3">
    <location>
        <begin position="234"/>
        <end position="266"/>
    </location>
</feature>
<dbReference type="Proteomes" id="UP001390339">
    <property type="component" value="Unassembled WGS sequence"/>
</dbReference>
<dbReference type="SUPFAM" id="SSF48403">
    <property type="entry name" value="Ankyrin repeat"/>
    <property type="match status" value="1"/>
</dbReference>
<dbReference type="PANTHER" id="PTHR24189">
    <property type="entry name" value="MYOTROPHIN"/>
    <property type="match status" value="1"/>
</dbReference>
<keyword evidence="2 3" id="KW-0040">ANK repeat</keyword>
<keyword evidence="1" id="KW-0677">Repeat</keyword>
<reference evidence="4 5" key="1">
    <citation type="journal article" date="2024" name="IMA Fungus">
        <title>Apiospora arundinis, a panoply of carbohydrate-active enzymes and secondary metabolites.</title>
        <authorList>
            <person name="Sorensen T."/>
            <person name="Petersen C."/>
            <person name="Muurmann A.T."/>
            <person name="Christiansen J.V."/>
            <person name="Brundto M.L."/>
            <person name="Overgaard C.K."/>
            <person name="Boysen A.T."/>
            <person name="Wollenberg R.D."/>
            <person name="Larsen T.O."/>
            <person name="Sorensen J.L."/>
            <person name="Nielsen K.L."/>
            <person name="Sondergaard T.E."/>
        </authorList>
    </citation>
    <scope>NUCLEOTIDE SEQUENCE [LARGE SCALE GENOMIC DNA]</scope>
    <source>
        <strain evidence="4 5">AAU 773</strain>
    </source>
</reference>
<sequence length="310" mass="34183">MQSLVDNDSPNIMGYLGREAQRPRKRHTRLATANIFASGCSKVEVTRYLSRVFQSSLNNTDGIAQNIFASGSPKLLQLLQAFLDNGWHPNQILEPPQEVAIHHVRCVQDTAILKLLLDHGADPTISRLRPVSLVFQRRPARAPVTRKTGDVLDMASKVGSTEAVDLLLAHGAIFEYGRPLHCLIEYQPQAGAPVDASRFEMAEHLVRIGEDINGSRDMSDAVRPHSIIPIGGDFHATPLSHAVGCRDWDFVEWLLENGADPNACNGRAFDKHDEMIYGLTSGNSLDKNPMCLSDLIQKVKDKKGGNDTFS</sequence>
<dbReference type="InterPro" id="IPR036770">
    <property type="entry name" value="Ankyrin_rpt-contain_sf"/>
</dbReference>
<protein>
    <recommendedName>
        <fullName evidence="6">Ankyrin</fullName>
    </recommendedName>
</protein>